<accession>A0A0H2S3W1</accession>
<dbReference type="Pfam" id="PF12937">
    <property type="entry name" value="F-box-like"/>
    <property type="match status" value="1"/>
</dbReference>
<dbReference type="Proteomes" id="UP000053477">
    <property type="component" value="Unassembled WGS sequence"/>
</dbReference>
<sequence>MSSSRFLDAKRMITTAIQLFSDEAKLEAASFDFPWSQAATDVCDDIVQLSELREAVRTMKFLQTILQSMLTSASDVLTRLNARFTDAVNKTKFSAIPDDIMAHIFEMANQDSDGHTNDVGVRLSLVSRRFNRIATNLPLLWSTISFPRQSIELVKQFVPRAGTPCIHLTIEQNYRNSTLKSQRVLGMYQIMTSISSRIRSLSLSLGSYDIAYLPQILNSCSSLSLPSLVELKLECDRQTGRICRPSIRDLELIEIIPEFRPDVLKQIDDCFVKLNEMDIRDNTMDCWRSPEITALLLSLTSVAYLRVSIRLPRGRPPDRHKTLSMPSVKFPEIESFELHLELADLTQLGDAIDAVKASLGRFTKEEGAVVKDLVLVVEQVSEFFEKHDAPFGRIARWVATEKLRLCLIILK</sequence>
<dbReference type="OrthoDB" id="2423701at2759"/>
<dbReference type="PROSITE" id="PS50181">
    <property type="entry name" value="FBOX"/>
    <property type="match status" value="1"/>
</dbReference>
<reference evidence="2 3" key="1">
    <citation type="submission" date="2015-04" db="EMBL/GenBank/DDBJ databases">
        <title>Complete genome sequence of Schizopora paradoxa KUC8140, a cosmopolitan wood degrader in East Asia.</title>
        <authorList>
            <consortium name="DOE Joint Genome Institute"/>
            <person name="Min B."/>
            <person name="Park H."/>
            <person name="Jang Y."/>
            <person name="Kim J.-J."/>
            <person name="Kim K.H."/>
            <person name="Pangilinan J."/>
            <person name="Lipzen A."/>
            <person name="Riley R."/>
            <person name="Grigoriev I.V."/>
            <person name="Spatafora J.W."/>
            <person name="Choi I.-G."/>
        </authorList>
    </citation>
    <scope>NUCLEOTIDE SEQUENCE [LARGE SCALE GENOMIC DNA]</scope>
    <source>
        <strain evidence="2 3">KUC8140</strain>
    </source>
</reference>
<dbReference type="EMBL" id="KQ085995">
    <property type="protein sequence ID" value="KLO11641.1"/>
    <property type="molecule type" value="Genomic_DNA"/>
</dbReference>
<gene>
    <name evidence="2" type="ORF">SCHPADRAFT_998718</name>
</gene>
<protein>
    <recommendedName>
        <fullName evidence="1">F-box domain-containing protein</fullName>
    </recommendedName>
</protein>
<evidence type="ECO:0000259" key="1">
    <source>
        <dbReference type="PROSITE" id="PS50181"/>
    </source>
</evidence>
<keyword evidence="3" id="KW-1185">Reference proteome</keyword>
<dbReference type="InParanoid" id="A0A0H2S3W1"/>
<dbReference type="InterPro" id="IPR001810">
    <property type="entry name" value="F-box_dom"/>
</dbReference>
<evidence type="ECO:0000313" key="2">
    <source>
        <dbReference type="EMBL" id="KLO11641.1"/>
    </source>
</evidence>
<evidence type="ECO:0000313" key="3">
    <source>
        <dbReference type="Proteomes" id="UP000053477"/>
    </source>
</evidence>
<dbReference type="InterPro" id="IPR032675">
    <property type="entry name" value="LRR_dom_sf"/>
</dbReference>
<feature type="domain" description="F-box" evidence="1">
    <location>
        <begin position="90"/>
        <end position="144"/>
    </location>
</feature>
<dbReference type="AlphaFoldDB" id="A0A0H2S3W1"/>
<organism evidence="2 3">
    <name type="scientific">Schizopora paradoxa</name>
    <dbReference type="NCBI Taxonomy" id="27342"/>
    <lineage>
        <taxon>Eukaryota</taxon>
        <taxon>Fungi</taxon>
        <taxon>Dikarya</taxon>
        <taxon>Basidiomycota</taxon>
        <taxon>Agaricomycotina</taxon>
        <taxon>Agaricomycetes</taxon>
        <taxon>Hymenochaetales</taxon>
        <taxon>Schizoporaceae</taxon>
        <taxon>Schizopora</taxon>
    </lineage>
</organism>
<name>A0A0H2S3W1_9AGAM</name>
<dbReference type="Gene3D" id="3.80.10.10">
    <property type="entry name" value="Ribonuclease Inhibitor"/>
    <property type="match status" value="1"/>
</dbReference>
<proteinExistence type="predicted"/>